<dbReference type="EMBL" id="JAVHJL010000004">
    <property type="protein sequence ID" value="KAK6504641.1"/>
    <property type="molecule type" value="Genomic_DNA"/>
</dbReference>
<sequence length="569" mass="65100">MTPNRRRLLDLPVEVIQRIFPHLLASDLRNLACCNSTMFKVVIPILYRSLCVYFAERRDYIISPSSLETIMDIPASTISRFKKFYVLRLGYPEPRSLRGCVSDMDDMLLRLVIKRFEDGQLRKIKLENHISSRTLAIILERQRNLNALEINDLGALRELYDPHQLAPSFFTQPLRLTYFAVGEILQTAGLIALQIIHQNASTLRTLKLGDIQHNTTTRLPTWEDTSENFGPQSEYFRAWDRPSPESKFGFHEIILPSLERLYIFHGRQFAKFIRFLGQLISGCRRLETVRVSSPGDPYRFIRRLVETGSENIGSLQLSQCDSSNSQTPLGSELQTTSTWVSSLHTLQIATGTHSYSNHTFLIPVPPQNLKRFWLSCVPADCDPTECEALSKLFDYQDSQNHISLIQNNWPLLEELAIPHPGWAEVPLLPFIRVLRLLDWNSNNFGRRPERNLGCIPKIGEYIARLDQYSNSTYNRPPELRLIVVDERYNEGSCDHDMAALGYPLCFGVEAGKIRMLRSRMDALGWCRKAGCSSYLTLGGLPTPEGAWGDDDQDYIFGEADVNNINMMHI</sequence>
<reference evidence="2 3" key="1">
    <citation type="submission" date="2023-08" db="EMBL/GenBank/DDBJ databases">
        <authorList>
            <person name="Palmer J.M."/>
        </authorList>
    </citation>
    <scope>NUCLEOTIDE SEQUENCE [LARGE SCALE GENOMIC DNA]</scope>
    <source>
        <strain evidence="2 3">TWF481</strain>
    </source>
</reference>
<accession>A0AAV9WAX6</accession>
<gene>
    <name evidence="2" type="ORF">TWF481_006580</name>
</gene>
<dbReference type="PROSITE" id="PS50181">
    <property type="entry name" value="FBOX"/>
    <property type="match status" value="1"/>
</dbReference>
<evidence type="ECO:0000313" key="2">
    <source>
        <dbReference type="EMBL" id="KAK6504641.1"/>
    </source>
</evidence>
<dbReference type="SUPFAM" id="SSF81383">
    <property type="entry name" value="F-box domain"/>
    <property type="match status" value="1"/>
</dbReference>
<feature type="domain" description="F-box" evidence="1">
    <location>
        <begin position="5"/>
        <end position="50"/>
    </location>
</feature>
<dbReference type="Proteomes" id="UP001370758">
    <property type="component" value="Unassembled WGS sequence"/>
</dbReference>
<evidence type="ECO:0000313" key="3">
    <source>
        <dbReference type="Proteomes" id="UP001370758"/>
    </source>
</evidence>
<dbReference type="InterPro" id="IPR036047">
    <property type="entry name" value="F-box-like_dom_sf"/>
</dbReference>
<dbReference type="InterPro" id="IPR032675">
    <property type="entry name" value="LRR_dom_sf"/>
</dbReference>
<dbReference type="InterPro" id="IPR001810">
    <property type="entry name" value="F-box_dom"/>
</dbReference>
<proteinExistence type="predicted"/>
<dbReference type="Gene3D" id="3.80.10.10">
    <property type="entry name" value="Ribonuclease Inhibitor"/>
    <property type="match status" value="1"/>
</dbReference>
<keyword evidence="3" id="KW-1185">Reference proteome</keyword>
<comment type="caution">
    <text evidence="2">The sequence shown here is derived from an EMBL/GenBank/DDBJ whole genome shotgun (WGS) entry which is preliminary data.</text>
</comment>
<protein>
    <recommendedName>
        <fullName evidence="1">F-box domain-containing protein</fullName>
    </recommendedName>
</protein>
<dbReference type="AlphaFoldDB" id="A0AAV9WAX6"/>
<organism evidence="2 3">
    <name type="scientific">Arthrobotrys musiformis</name>
    <dbReference type="NCBI Taxonomy" id="47236"/>
    <lineage>
        <taxon>Eukaryota</taxon>
        <taxon>Fungi</taxon>
        <taxon>Dikarya</taxon>
        <taxon>Ascomycota</taxon>
        <taxon>Pezizomycotina</taxon>
        <taxon>Orbiliomycetes</taxon>
        <taxon>Orbiliales</taxon>
        <taxon>Orbiliaceae</taxon>
        <taxon>Arthrobotrys</taxon>
    </lineage>
</organism>
<evidence type="ECO:0000259" key="1">
    <source>
        <dbReference type="PROSITE" id="PS50181"/>
    </source>
</evidence>
<name>A0AAV9WAX6_9PEZI</name>